<dbReference type="InterPro" id="IPR003445">
    <property type="entry name" value="Cat_transpt"/>
</dbReference>
<evidence type="ECO:0000256" key="7">
    <source>
        <dbReference type="ARBA" id="ARBA00023136"/>
    </source>
</evidence>
<evidence type="ECO:0000313" key="10">
    <source>
        <dbReference type="Proteomes" id="UP000322876"/>
    </source>
</evidence>
<evidence type="ECO:0000256" key="5">
    <source>
        <dbReference type="ARBA" id="ARBA00022989"/>
    </source>
</evidence>
<feature type="transmembrane region" description="Helical" evidence="8">
    <location>
        <begin position="388"/>
        <end position="409"/>
    </location>
</feature>
<dbReference type="EMBL" id="VFJB01000005">
    <property type="protein sequence ID" value="KAA0258041.1"/>
    <property type="molecule type" value="Genomic_DNA"/>
</dbReference>
<dbReference type="RefSeq" id="WP_149266362.1">
    <property type="nucleotide sequence ID" value="NZ_VFJB01000005.1"/>
</dbReference>
<keyword evidence="7 8" id="KW-0472">Membrane</keyword>
<name>A0A5A8F3D8_9BACT</name>
<dbReference type="PANTHER" id="PTHR32024:SF1">
    <property type="entry name" value="KTR SYSTEM POTASSIUM UPTAKE PROTEIN B"/>
    <property type="match status" value="1"/>
</dbReference>
<accession>A0A5A8F3D8</accession>
<feature type="transmembrane region" description="Helical" evidence="8">
    <location>
        <begin position="276"/>
        <end position="307"/>
    </location>
</feature>
<feature type="transmembrane region" description="Helical" evidence="8">
    <location>
        <begin position="121"/>
        <end position="147"/>
    </location>
</feature>
<comment type="subcellular location">
    <subcellularLocation>
        <location evidence="1">Cell membrane</location>
        <topology evidence="1">Multi-pass membrane protein</topology>
    </subcellularLocation>
</comment>
<keyword evidence="2" id="KW-0813">Transport</keyword>
<keyword evidence="5 8" id="KW-1133">Transmembrane helix</keyword>
<protein>
    <submittedName>
        <fullName evidence="9">Potassium transporter</fullName>
    </submittedName>
</protein>
<feature type="transmembrane region" description="Helical" evidence="8">
    <location>
        <begin position="183"/>
        <end position="202"/>
    </location>
</feature>
<dbReference type="OrthoDB" id="9810952at2"/>
<dbReference type="PANTHER" id="PTHR32024">
    <property type="entry name" value="TRK SYSTEM POTASSIUM UPTAKE PROTEIN TRKG-RELATED"/>
    <property type="match status" value="1"/>
</dbReference>
<keyword evidence="6" id="KW-0406">Ion transport</keyword>
<feature type="transmembrane region" description="Helical" evidence="8">
    <location>
        <begin position="39"/>
        <end position="58"/>
    </location>
</feature>
<evidence type="ECO:0000256" key="3">
    <source>
        <dbReference type="ARBA" id="ARBA00022475"/>
    </source>
</evidence>
<evidence type="ECO:0000256" key="4">
    <source>
        <dbReference type="ARBA" id="ARBA00022692"/>
    </source>
</evidence>
<evidence type="ECO:0000256" key="8">
    <source>
        <dbReference type="SAM" id="Phobius"/>
    </source>
</evidence>
<evidence type="ECO:0000256" key="1">
    <source>
        <dbReference type="ARBA" id="ARBA00004651"/>
    </source>
</evidence>
<dbReference type="Pfam" id="PF02386">
    <property type="entry name" value="TrkH"/>
    <property type="match status" value="1"/>
</dbReference>
<dbReference type="GO" id="GO:0008324">
    <property type="term" value="F:monoatomic cation transmembrane transporter activity"/>
    <property type="evidence" value="ECO:0007669"/>
    <property type="project" value="InterPro"/>
</dbReference>
<comment type="caution">
    <text evidence="9">The sequence shown here is derived from an EMBL/GenBank/DDBJ whole genome shotgun (WGS) entry which is preliminary data.</text>
</comment>
<proteinExistence type="predicted"/>
<feature type="transmembrane region" description="Helical" evidence="8">
    <location>
        <begin position="328"/>
        <end position="354"/>
    </location>
</feature>
<sequence length="427" mass="46945">MRNLKLSPWSYLIITFVILIIAGSFFLMIPGAYSKGNLSYLDALFTSTSAVCVTGLIVTNTSNFTPFGQIIILILIQLGAIGIMTLTSSLYIFLKGELDLSHRIMVAKITDVFGLHEVENILVYIIKYTFIIEFIGAIVLSLGFYISHNTLGDAIYYGIFHSISAFCNAGFSTFDQSLVGTNIIIKLTITGLIVLGGIGYYVIYDLNKFFKSGGRLKLHTKVVLLTSLLLIIMGFMIFSVVESDMNIVDGFFQSVTARTAGFNTIDLTSLHNISKFTLIILMLIGASPGSTGGGVKTTTFFITISSITKVLRGENKIVVFKRQIPYQTILRAFALIFLYLFVDVTATLILLYIYDYNFLEMLFEVTSALSTVGLSLGITTKLTTAGKLVIIACMFLGRVGPAALVMAMLGREKKRVIQYPEEKVVLG</sequence>
<keyword evidence="4 8" id="KW-0812">Transmembrane</keyword>
<organism evidence="9 10">
    <name type="scientific">Deferribacter autotrophicus</name>
    <dbReference type="NCBI Taxonomy" id="500465"/>
    <lineage>
        <taxon>Bacteria</taxon>
        <taxon>Pseudomonadati</taxon>
        <taxon>Deferribacterota</taxon>
        <taxon>Deferribacteres</taxon>
        <taxon>Deferribacterales</taxon>
        <taxon>Deferribacteraceae</taxon>
        <taxon>Deferribacter</taxon>
    </lineage>
</organism>
<dbReference type="GO" id="GO:0005886">
    <property type="term" value="C:plasma membrane"/>
    <property type="evidence" value="ECO:0007669"/>
    <property type="project" value="UniProtKB-SubCell"/>
</dbReference>
<reference evidence="9 10" key="1">
    <citation type="submission" date="2019-06" db="EMBL/GenBank/DDBJ databases">
        <title>Genomic insights into carbon and energy metabolism of Deferribacter autotrophicus revealed new metabolic traits in the phylum Deferribacteres.</title>
        <authorList>
            <person name="Slobodkin A.I."/>
            <person name="Slobodkina G.B."/>
            <person name="Allioux M."/>
            <person name="Alain K."/>
            <person name="Jebbar M."/>
            <person name="Shadrin V."/>
            <person name="Kublanov I.V."/>
            <person name="Toshchakov S.V."/>
            <person name="Bonch-Osmolovskaya E.A."/>
        </authorList>
    </citation>
    <scope>NUCLEOTIDE SEQUENCE [LARGE SCALE GENOMIC DNA]</scope>
    <source>
        <strain evidence="9 10">SL50</strain>
    </source>
</reference>
<keyword evidence="10" id="KW-1185">Reference proteome</keyword>
<feature type="transmembrane region" description="Helical" evidence="8">
    <location>
        <begin position="12"/>
        <end position="33"/>
    </location>
</feature>
<feature type="transmembrane region" description="Helical" evidence="8">
    <location>
        <begin position="222"/>
        <end position="241"/>
    </location>
</feature>
<evidence type="ECO:0000313" key="9">
    <source>
        <dbReference type="EMBL" id="KAA0258041.1"/>
    </source>
</evidence>
<keyword evidence="3" id="KW-1003">Cell membrane</keyword>
<feature type="transmembrane region" description="Helical" evidence="8">
    <location>
        <begin position="70"/>
        <end position="94"/>
    </location>
</feature>
<dbReference type="Proteomes" id="UP000322876">
    <property type="component" value="Unassembled WGS sequence"/>
</dbReference>
<dbReference type="GO" id="GO:0030001">
    <property type="term" value="P:metal ion transport"/>
    <property type="evidence" value="ECO:0007669"/>
    <property type="project" value="UniProtKB-ARBA"/>
</dbReference>
<feature type="transmembrane region" description="Helical" evidence="8">
    <location>
        <begin position="154"/>
        <end position="171"/>
    </location>
</feature>
<gene>
    <name evidence="9" type="ORF">FHQ18_06500</name>
</gene>
<evidence type="ECO:0000256" key="6">
    <source>
        <dbReference type="ARBA" id="ARBA00023065"/>
    </source>
</evidence>
<evidence type="ECO:0000256" key="2">
    <source>
        <dbReference type="ARBA" id="ARBA00022448"/>
    </source>
</evidence>
<dbReference type="AlphaFoldDB" id="A0A5A8F3D8"/>